<keyword evidence="3 9" id="KW-0479">Metal-binding</keyword>
<dbReference type="SUPFAM" id="SSF50923">
    <property type="entry name" value="Hemopexin-like domain"/>
    <property type="match status" value="1"/>
</dbReference>
<dbReference type="InterPro" id="IPR021190">
    <property type="entry name" value="Pept_M10A"/>
</dbReference>
<dbReference type="GO" id="GO:0030574">
    <property type="term" value="P:collagen catabolic process"/>
    <property type="evidence" value="ECO:0007669"/>
    <property type="project" value="TreeGrafter"/>
</dbReference>
<feature type="binding site" evidence="10">
    <location>
        <position position="376"/>
    </location>
    <ligand>
        <name>Ca(2+)</name>
        <dbReference type="ChEBI" id="CHEBI:29108"/>
        <label>5</label>
    </ligand>
</feature>
<evidence type="ECO:0000256" key="4">
    <source>
        <dbReference type="ARBA" id="ARBA00022801"/>
    </source>
</evidence>
<keyword evidence="18" id="KW-1185">Reference proteome</keyword>
<dbReference type="SMART" id="SM00235">
    <property type="entry name" value="ZnMc"/>
    <property type="match status" value="1"/>
</dbReference>
<gene>
    <name evidence="17" type="ORF">MEDL_52607</name>
</gene>
<dbReference type="InterPro" id="IPR024079">
    <property type="entry name" value="MetalloPept_cat_dom_sf"/>
</dbReference>
<dbReference type="AlphaFoldDB" id="A0A8S3U336"/>
<dbReference type="SMART" id="SM00120">
    <property type="entry name" value="HX"/>
    <property type="match status" value="4"/>
</dbReference>
<dbReference type="SUPFAM" id="SSF47090">
    <property type="entry name" value="PGBD-like"/>
    <property type="match status" value="1"/>
</dbReference>
<dbReference type="OrthoDB" id="406838at2759"/>
<feature type="region of interest" description="Disordered" evidence="14">
    <location>
        <begin position="283"/>
        <end position="315"/>
    </location>
</feature>
<dbReference type="PANTHER" id="PTHR10201:SF294">
    <property type="entry name" value="MATRIX METALLOPROTEINASE 16"/>
    <property type="match status" value="1"/>
</dbReference>
<protein>
    <submittedName>
        <fullName evidence="17">MMP14</fullName>
        <ecNumber evidence="17">3.4.24.80</ecNumber>
    </submittedName>
</protein>
<feature type="chain" id="PRO_5035847953" evidence="15">
    <location>
        <begin position="19"/>
        <end position="512"/>
    </location>
</feature>
<comment type="cofactor">
    <cofactor evidence="10">
        <name>Zn(2+)</name>
        <dbReference type="ChEBI" id="CHEBI:29105"/>
    </cofactor>
    <text evidence="10">Binds 2 Zn(2+) ions per subunit.</text>
</comment>
<evidence type="ECO:0000256" key="11">
    <source>
        <dbReference type="PIRSR" id="PIRSR621190-3"/>
    </source>
</evidence>
<dbReference type="GO" id="GO:0030198">
    <property type="term" value="P:extracellular matrix organization"/>
    <property type="evidence" value="ECO:0007669"/>
    <property type="project" value="TreeGrafter"/>
</dbReference>
<comment type="similarity">
    <text evidence="1">Belongs to the peptidase M10A family.</text>
</comment>
<dbReference type="Pfam" id="PF00413">
    <property type="entry name" value="Peptidase_M10"/>
    <property type="match status" value="1"/>
</dbReference>
<feature type="binding site" evidence="10">
    <location>
        <position position="215"/>
    </location>
    <ligand>
        <name>Ca(2+)</name>
        <dbReference type="ChEBI" id="CHEBI:29108"/>
        <label>3</label>
    </ligand>
</feature>
<keyword evidence="11" id="KW-1015">Disulfide bond</keyword>
<proteinExistence type="inferred from homology"/>
<evidence type="ECO:0000256" key="1">
    <source>
        <dbReference type="ARBA" id="ARBA00010370"/>
    </source>
</evidence>
<dbReference type="InterPro" id="IPR001818">
    <property type="entry name" value="Pept_M10_metallopeptidase"/>
</dbReference>
<dbReference type="GO" id="GO:0006508">
    <property type="term" value="P:proteolysis"/>
    <property type="evidence" value="ECO:0007669"/>
    <property type="project" value="UniProtKB-KW"/>
</dbReference>
<evidence type="ECO:0000256" key="3">
    <source>
        <dbReference type="ARBA" id="ARBA00022723"/>
    </source>
</evidence>
<dbReference type="GO" id="GO:0005615">
    <property type="term" value="C:extracellular space"/>
    <property type="evidence" value="ECO:0007669"/>
    <property type="project" value="TreeGrafter"/>
</dbReference>
<evidence type="ECO:0000256" key="9">
    <source>
        <dbReference type="PIRSR" id="PIRSR001191-2"/>
    </source>
</evidence>
<dbReference type="PRINTS" id="PR00138">
    <property type="entry name" value="MATRIXIN"/>
</dbReference>
<evidence type="ECO:0000313" key="18">
    <source>
        <dbReference type="Proteomes" id="UP000683360"/>
    </source>
</evidence>
<feature type="binding site" evidence="10">
    <location>
        <position position="254"/>
    </location>
    <ligand>
        <name>Zn(2+)</name>
        <dbReference type="ChEBI" id="CHEBI:29105"/>
        <label>2</label>
        <note>catalytic</note>
    </ligand>
</feature>
<feature type="signal peptide" evidence="15">
    <location>
        <begin position="1"/>
        <end position="18"/>
    </location>
</feature>
<dbReference type="PROSITE" id="PS00024">
    <property type="entry name" value="HEMOPEXIN"/>
    <property type="match status" value="1"/>
</dbReference>
<dbReference type="EMBL" id="CAJPWZ010002555">
    <property type="protein sequence ID" value="CAG2240303.1"/>
    <property type="molecule type" value="Genomic_DNA"/>
</dbReference>
<dbReference type="Gene3D" id="2.110.10.10">
    <property type="entry name" value="Hemopexin-like domain"/>
    <property type="match status" value="1"/>
</dbReference>
<dbReference type="PIRSF" id="PIRSF001191">
    <property type="entry name" value="Peptidase_M10A_matrix"/>
    <property type="match status" value="1"/>
</dbReference>
<dbReference type="SUPFAM" id="SSF55486">
    <property type="entry name" value="Metalloproteases ('zincins'), catalytic domain"/>
    <property type="match status" value="1"/>
</dbReference>
<dbReference type="CDD" id="cd04278">
    <property type="entry name" value="ZnMc_MMP"/>
    <property type="match status" value="1"/>
</dbReference>
<keyword evidence="15" id="KW-0732">Signal</keyword>
<accession>A0A8S3U336</accession>
<dbReference type="Gene3D" id="3.40.390.10">
    <property type="entry name" value="Collagenase (Catalytic Domain)"/>
    <property type="match status" value="1"/>
</dbReference>
<evidence type="ECO:0000256" key="5">
    <source>
        <dbReference type="ARBA" id="ARBA00022833"/>
    </source>
</evidence>
<feature type="binding site" evidence="10">
    <location>
        <position position="191"/>
    </location>
    <ligand>
        <name>Ca(2+)</name>
        <dbReference type="ChEBI" id="CHEBI:29108"/>
        <label>3</label>
    </ligand>
</feature>
<feature type="binding site" evidence="9">
    <location>
        <position position="246"/>
    </location>
    <ligand>
        <name>Zn(2+)</name>
        <dbReference type="ChEBI" id="CHEBI:29105"/>
        <label>2</label>
        <note>catalytic</note>
    </ligand>
</feature>
<feature type="binding site" evidence="10">
    <location>
        <position position="218"/>
    </location>
    <ligand>
        <name>Ca(2+)</name>
        <dbReference type="ChEBI" id="CHEBI:29108"/>
        <label>3</label>
    </ligand>
</feature>
<reference evidence="17" key="1">
    <citation type="submission" date="2021-03" db="EMBL/GenBank/DDBJ databases">
        <authorList>
            <person name="Bekaert M."/>
        </authorList>
    </citation>
    <scope>NUCLEOTIDE SEQUENCE</scope>
</reference>
<feature type="binding site" evidence="10">
    <location>
        <position position="192"/>
    </location>
    <ligand>
        <name>Ca(2+)</name>
        <dbReference type="ChEBI" id="CHEBI:29108"/>
        <label>3</label>
    </ligand>
</feature>
<dbReference type="InterPro" id="IPR018487">
    <property type="entry name" value="Hemopexin-like_repeat"/>
</dbReference>
<feature type="compositionally biased region" description="Low complexity" evidence="14">
    <location>
        <begin position="283"/>
        <end position="292"/>
    </location>
</feature>
<evidence type="ECO:0000259" key="16">
    <source>
        <dbReference type="SMART" id="SM00235"/>
    </source>
</evidence>
<feature type="repeat" description="Hemopexin" evidence="13">
    <location>
        <begin position="413"/>
        <end position="460"/>
    </location>
</feature>
<dbReference type="InterPro" id="IPR002477">
    <property type="entry name" value="Peptidoglycan-bd-like"/>
</dbReference>
<dbReference type="EC" id="3.4.24.80" evidence="17"/>
<dbReference type="InterPro" id="IPR033739">
    <property type="entry name" value="M10A_MMP"/>
</dbReference>
<keyword evidence="7" id="KW-0482">Metalloprotease</keyword>
<evidence type="ECO:0000256" key="15">
    <source>
        <dbReference type="SAM" id="SignalP"/>
    </source>
</evidence>
<evidence type="ECO:0000256" key="2">
    <source>
        <dbReference type="ARBA" id="ARBA00022670"/>
    </source>
</evidence>
<dbReference type="GO" id="GO:0031012">
    <property type="term" value="C:extracellular matrix"/>
    <property type="evidence" value="ECO:0007669"/>
    <property type="project" value="InterPro"/>
</dbReference>
<evidence type="ECO:0000256" key="7">
    <source>
        <dbReference type="ARBA" id="ARBA00023049"/>
    </source>
</evidence>
<feature type="binding site" evidence="10">
    <location>
        <position position="216"/>
    </location>
    <ligand>
        <name>Ca(2+)</name>
        <dbReference type="ChEBI" id="CHEBI:29108"/>
        <label>1</label>
    </ligand>
</feature>
<evidence type="ECO:0000256" key="12">
    <source>
        <dbReference type="PIRSR" id="PIRSR621190-5"/>
    </source>
</evidence>
<keyword evidence="4 17" id="KW-0378">Hydrolase</keyword>
<evidence type="ECO:0000256" key="14">
    <source>
        <dbReference type="SAM" id="MobiDB-lite"/>
    </source>
</evidence>
<dbReference type="InterPro" id="IPR036365">
    <property type="entry name" value="PGBD-like_sf"/>
</dbReference>
<dbReference type="Pfam" id="PF00045">
    <property type="entry name" value="Hemopexin"/>
    <property type="match status" value="2"/>
</dbReference>
<feature type="short sequence motif" description="Cysteine switch" evidence="12">
    <location>
        <begin position="90"/>
        <end position="97"/>
    </location>
</feature>
<feature type="binding site" description="in inhibited form" evidence="10">
    <location>
        <position position="92"/>
    </location>
    <ligand>
        <name>Zn(2+)</name>
        <dbReference type="ChEBI" id="CHEBI:29105"/>
        <label>2</label>
        <note>catalytic</note>
    </ligand>
</feature>
<feature type="binding site" evidence="9">
    <location>
        <position position="240"/>
    </location>
    <ligand>
        <name>Zn(2+)</name>
        <dbReference type="ChEBI" id="CHEBI:29105"/>
        <label>2</label>
        <note>catalytic</note>
    </ligand>
</feature>
<dbReference type="GO" id="GO:0004222">
    <property type="term" value="F:metalloendopeptidase activity"/>
    <property type="evidence" value="ECO:0007669"/>
    <property type="project" value="InterPro"/>
</dbReference>
<feature type="binding site" evidence="10">
    <location>
        <position position="324"/>
    </location>
    <ligand>
        <name>Ca(2+)</name>
        <dbReference type="ChEBI" id="CHEBI:29108"/>
        <label>4</label>
    </ligand>
</feature>
<name>A0A8S3U336_MYTED</name>
<dbReference type="InterPro" id="IPR036375">
    <property type="entry name" value="Hemopexin-like_dom_sf"/>
</dbReference>
<dbReference type="InterPro" id="IPR018486">
    <property type="entry name" value="Hemopexin_CS"/>
</dbReference>
<dbReference type="InterPro" id="IPR006026">
    <property type="entry name" value="Peptidase_Metallo"/>
</dbReference>
<feature type="binding site" evidence="10">
    <location>
        <position position="186"/>
    </location>
    <ligand>
        <name>Zn(2+)</name>
        <dbReference type="ChEBI" id="CHEBI:29105"/>
        <label>1</label>
    </ligand>
</feature>
<feature type="repeat" description="Hemopexin" evidence="13">
    <location>
        <begin position="461"/>
        <end position="506"/>
    </location>
</feature>
<evidence type="ECO:0000256" key="6">
    <source>
        <dbReference type="ARBA" id="ARBA00022837"/>
    </source>
</evidence>
<feature type="binding site" evidence="10">
    <location>
        <position position="199"/>
    </location>
    <ligand>
        <name>Zn(2+)</name>
        <dbReference type="ChEBI" id="CHEBI:29105"/>
        <label>1</label>
    </ligand>
</feature>
<dbReference type="Proteomes" id="UP000683360">
    <property type="component" value="Unassembled WGS sequence"/>
</dbReference>
<feature type="active site" evidence="8">
    <location>
        <position position="237"/>
    </location>
</feature>
<organism evidence="17 18">
    <name type="scientific">Mytilus edulis</name>
    <name type="common">Blue mussel</name>
    <dbReference type="NCBI Taxonomy" id="6550"/>
    <lineage>
        <taxon>Eukaryota</taxon>
        <taxon>Metazoa</taxon>
        <taxon>Spiralia</taxon>
        <taxon>Lophotrochozoa</taxon>
        <taxon>Mollusca</taxon>
        <taxon>Bivalvia</taxon>
        <taxon>Autobranchia</taxon>
        <taxon>Pteriomorphia</taxon>
        <taxon>Mytilida</taxon>
        <taxon>Mytiloidea</taxon>
        <taxon>Mytilidae</taxon>
        <taxon>Mytilinae</taxon>
        <taxon>Mytilus</taxon>
    </lineage>
</organism>
<comment type="caution">
    <text evidence="17">The sequence shown here is derived from an EMBL/GenBank/DDBJ whole genome shotgun (WGS) entry which is preliminary data.</text>
</comment>
<feature type="binding site" evidence="10">
    <location>
        <position position="213"/>
    </location>
    <ligand>
        <name>Zn(2+)</name>
        <dbReference type="ChEBI" id="CHEBI:29105"/>
        <label>1</label>
    </ligand>
</feature>
<evidence type="ECO:0000313" key="17">
    <source>
        <dbReference type="EMBL" id="CAG2240303.1"/>
    </source>
</evidence>
<feature type="binding site" evidence="9">
    <location>
        <position position="236"/>
    </location>
    <ligand>
        <name>Zn(2+)</name>
        <dbReference type="ChEBI" id="CHEBI:29105"/>
        <label>2</label>
        <note>catalytic</note>
    </ligand>
</feature>
<feature type="domain" description="Peptidase metallopeptidase" evidence="16">
    <location>
        <begin position="121"/>
        <end position="281"/>
    </location>
</feature>
<dbReference type="PANTHER" id="PTHR10201">
    <property type="entry name" value="MATRIX METALLOPROTEINASE"/>
    <property type="match status" value="1"/>
</dbReference>
<feature type="binding site" evidence="10">
    <location>
        <position position="174"/>
    </location>
    <ligand>
        <name>Ca(2+)</name>
        <dbReference type="ChEBI" id="CHEBI:29108"/>
        <label>2</label>
    </ligand>
</feature>
<keyword evidence="6 10" id="KW-0106">Calcium</keyword>
<feature type="disulfide bond" evidence="11">
    <location>
        <begin position="319"/>
        <end position="506"/>
    </location>
</feature>
<feature type="binding site" evidence="10">
    <location>
        <position position="211"/>
    </location>
    <ligand>
        <name>Ca(2+)</name>
        <dbReference type="ChEBI" id="CHEBI:29108"/>
        <label>2</label>
    </ligand>
</feature>
<comment type="cofactor">
    <cofactor evidence="10">
        <name>Ca(2+)</name>
        <dbReference type="ChEBI" id="CHEBI:29108"/>
    </cofactor>
    <text evidence="10">Can bind about 5 Ca(2+) ions per subunit.</text>
</comment>
<keyword evidence="5 9" id="KW-0862">Zinc</keyword>
<evidence type="ECO:0000256" key="10">
    <source>
        <dbReference type="PIRSR" id="PIRSR621190-2"/>
    </source>
</evidence>
<feature type="binding site" evidence="10">
    <location>
        <position position="419"/>
    </location>
    <ligand>
        <name>Ca(2+)</name>
        <dbReference type="ChEBI" id="CHEBI:29108"/>
        <label>5</label>
    </ligand>
</feature>
<feature type="binding site" evidence="10">
    <location>
        <position position="184"/>
    </location>
    <ligand>
        <name>Zn(2+)</name>
        <dbReference type="ChEBI" id="CHEBI:29105"/>
        <label>1</label>
    </ligand>
</feature>
<dbReference type="GO" id="GO:0008270">
    <property type="term" value="F:zinc ion binding"/>
    <property type="evidence" value="ECO:0007669"/>
    <property type="project" value="InterPro"/>
</dbReference>
<evidence type="ECO:0000256" key="8">
    <source>
        <dbReference type="PIRSR" id="PIRSR001191-1"/>
    </source>
</evidence>
<sequence>MFIKIGLVFAILPGFLLAEDADSLSRTKRQDDFQVDGFFETFGYMDVPKSSQGGHDAADRERAVREFQKMTGLPITGKVDKQTVTKMKSPRCGFQDVLRPSQRPGEINTNPKDVQLKPLSNVFKWPNNQVTWKVMGYTRQLGGASQRRSFINAFKKWSDVANINIREVGGGDADILIDYKRRDHYDGSPFDGRGRTLAHAFFPGSHDISGDTHFDDDEQWTLGTKEGTNLEIVAAHEFGHALGLGHSSNSKALMAPYYQGYDPDYKLLYDDIYRMTSLYGGRAATRPTSRPRVTTRRPRVTTRRPRATTKRPSTKPSICDLKFDSLFMNGDDRRIYAFRYRKIYRFESDKNGIEKSFTKVSRKVLTPRVPINTGAAVVDRYRRLYVFKGSKLFRYTRFRLDAGFPKRITIPFFQNVDAALEYNNVIYVFKDDKFSIWHENYSRSPPSGYPKPISSYWKGIPNNVEAALNINDGYTYFFKGTKYFKYNNRYQRTEYRKDKAPAWLGCGRAVPK</sequence>
<feature type="binding site" evidence="10">
    <location>
        <position position="218"/>
    </location>
    <ligand>
        <name>Ca(2+)</name>
        <dbReference type="ChEBI" id="CHEBI:29108"/>
        <label>1</label>
    </ligand>
</feature>
<evidence type="ECO:0000256" key="13">
    <source>
        <dbReference type="PROSITE-ProRule" id="PRU01011"/>
    </source>
</evidence>
<keyword evidence="2" id="KW-0645">Protease</keyword>
<dbReference type="Pfam" id="PF01471">
    <property type="entry name" value="PG_binding_1"/>
    <property type="match status" value="1"/>
</dbReference>
<feature type="compositionally biased region" description="Basic residues" evidence="14">
    <location>
        <begin position="293"/>
        <end position="313"/>
    </location>
</feature>
<dbReference type="PROSITE" id="PS51642">
    <property type="entry name" value="HEMOPEXIN_2"/>
    <property type="match status" value="2"/>
</dbReference>